<proteinExistence type="predicted"/>
<evidence type="ECO:0000256" key="2">
    <source>
        <dbReference type="ARBA" id="ARBA00022473"/>
    </source>
</evidence>
<feature type="region of interest" description="Disordered" evidence="5">
    <location>
        <begin position="41"/>
        <end position="61"/>
    </location>
</feature>
<comment type="subcellular location">
    <subcellularLocation>
        <location evidence="1">Nucleus</location>
    </subcellularLocation>
</comment>
<accession>A0ABD3C6H3</accession>
<feature type="domain" description="PARP catalytic" evidence="6">
    <location>
        <begin position="54"/>
        <end position="276"/>
    </location>
</feature>
<feature type="domain" description="RST" evidence="7">
    <location>
        <begin position="267"/>
        <end position="338"/>
    </location>
</feature>
<evidence type="ECO:0000256" key="5">
    <source>
        <dbReference type="SAM" id="MobiDB-lite"/>
    </source>
</evidence>
<dbReference type="Pfam" id="PF12174">
    <property type="entry name" value="RST"/>
    <property type="match status" value="1"/>
</dbReference>
<dbReference type="SUPFAM" id="SSF56399">
    <property type="entry name" value="ADP-ribosylation"/>
    <property type="match status" value="1"/>
</dbReference>
<feature type="compositionally biased region" description="Polar residues" evidence="5">
    <location>
        <begin position="9"/>
        <end position="25"/>
    </location>
</feature>
<dbReference type="AlphaFoldDB" id="A0ABD3C6H3"/>
<evidence type="ECO:0000313" key="9">
    <source>
        <dbReference type="Proteomes" id="UP001632038"/>
    </source>
</evidence>
<protein>
    <recommendedName>
        <fullName evidence="10">Poly [ADP-ribose] polymerase</fullName>
    </recommendedName>
</protein>
<name>A0ABD3C6H3_9LAMI</name>
<dbReference type="InterPro" id="IPR012317">
    <property type="entry name" value="Poly(ADP-ribose)pol_cat_dom"/>
</dbReference>
<evidence type="ECO:0000256" key="4">
    <source>
        <dbReference type="ARBA" id="ARBA00023242"/>
    </source>
</evidence>
<dbReference type="InterPro" id="IPR022003">
    <property type="entry name" value="RST"/>
</dbReference>
<feature type="compositionally biased region" description="Low complexity" evidence="5">
    <location>
        <begin position="401"/>
        <end position="419"/>
    </location>
</feature>
<evidence type="ECO:0000259" key="7">
    <source>
        <dbReference type="PROSITE" id="PS51879"/>
    </source>
</evidence>
<feature type="region of interest" description="Disordered" evidence="5">
    <location>
        <begin position="396"/>
        <end position="438"/>
    </location>
</feature>
<organism evidence="8 9">
    <name type="scientific">Castilleja foliolosa</name>
    <dbReference type="NCBI Taxonomy" id="1961234"/>
    <lineage>
        <taxon>Eukaryota</taxon>
        <taxon>Viridiplantae</taxon>
        <taxon>Streptophyta</taxon>
        <taxon>Embryophyta</taxon>
        <taxon>Tracheophyta</taxon>
        <taxon>Spermatophyta</taxon>
        <taxon>Magnoliopsida</taxon>
        <taxon>eudicotyledons</taxon>
        <taxon>Gunneridae</taxon>
        <taxon>Pentapetalae</taxon>
        <taxon>asterids</taxon>
        <taxon>lamiids</taxon>
        <taxon>Lamiales</taxon>
        <taxon>Orobanchaceae</taxon>
        <taxon>Pedicularideae</taxon>
        <taxon>Castillejinae</taxon>
        <taxon>Castilleja</taxon>
    </lineage>
</organism>
<dbReference type="GO" id="GO:0005634">
    <property type="term" value="C:nucleus"/>
    <property type="evidence" value="ECO:0007669"/>
    <property type="project" value="UniProtKB-SubCell"/>
</dbReference>
<evidence type="ECO:0008006" key="10">
    <source>
        <dbReference type="Google" id="ProtNLM"/>
    </source>
</evidence>
<comment type="caution">
    <text evidence="8">The sequence shown here is derived from an EMBL/GenBank/DDBJ whole genome shotgun (WGS) entry which is preliminary data.</text>
</comment>
<dbReference type="PANTHER" id="PTHR32263">
    <property type="entry name" value="INACTIVE POLY [ADP-RIBOSE] POLYMERASE SRO4-RELATED"/>
    <property type="match status" value="1"/>
</dbReference>
<dbReference type="PROSITE" id="PS51879">
    <property type="entry name" value="RST"/>
    <property type="match status" value="1"/>
</dbReference>
<dbReference type="EMBL" id="JAVIJP010000052">
    <property type="protein sequence ID" value="KAL3625386.1"/>
    <property type="molecule type" value="Genomic_DNA"/>
</dbReference>
<gene>
    <name evidence="8" type="ORF">CASFOL_030840</name>
</gene>
<feature type="region of interest" description="Disordered" evidence="5">
    <location>
        <begin position="1"/>
        <end position="25"/>
    </location>
</feature>
<keyword evidence="4" id="KW-0539">Nucleus</keyword>
<dbReference type="PANTHER" id="PTHR32263:SF12">
    <property type="entry name" value="INACTIVE POLY [ADP-RIBOSE] POLYMERASE SRO4-RELATED"/>
    <property type="match status" value="1"/>
</dbReference>
<dbReference type="PROSITE" id="PS51059">
    <property type="entry name" value="PARP_CATALYTIC"/>
    <property type="match status" value="1"/>
</dbReference>
<keyword evidence="3" id="KW-0346">Stress response</keyword>
<evidence type="ECO:0000256" key="1">
    <source>
        <dbReference type="ARBA" id="ARBA00004123"/>
    </source>
</evidence>
<sequence length="438" mass="48698">MDGKKLESQHSMGPTQSESEMSRTNALESLPLIDDLLHKLEDPIPSSQDDHDHNPISNERKSCINIPNGFNRIPDGDSVSEFIKNNLESSLSAYGLDARVESIYKNVFSSVMGQVRLRCFNMYTAAVEKHCSGNANVKHAWYGASKKAIEDILRFGFGYGSNNGVGKGIYLSEIDHAIESMQQAPADEDGVRYMLVCRVILGNMEVISPFPGQNEPSSLAFDSGVDNNLYPKKYILWATRMNTHILPDYVVTFRTTDRGSMRDLQPSKAANASAPWAATYEALSRFLNADELKFVSDQYDNYKKHRITKYELVRSLRGVVEDELSVRLIKDPTEKDQNDDASNPIANSPQQNRSGGTTSMTPITILDTSLSMLPTPTDHPPTSIIYTHSLPSLQQGLFSNPRPTFISPSSSSRPNLPLPHDSQIADSNNKGKKPMFDF</sequence>
<feature type="compositionally biased region" description="Polar residues" evidence="5">
    <location>
        <begin position="340"/>
        <end position="361"/>
    </location>
</feature>
<keyword evidence="9" id="KW-1185">Reference proteome</keyword>
<reference evidence="9" key="1">
    <citation type="journal article" date="2024" name="IScience">
        <title>Strigolactones Initiate the Formation of Haustorium-like Structures in Castilleja.</title>
        <authorList>
            <person name="Buerger M."/>
            <person name="Peterson D."/>
            <person name="Chory J."/>
        </authorList>
    </citation>
    <scope>NUCLEOTIDE SEQUENCE [LARGE SCALE GENOMIC DNA]</scope>
</reference>
<evidence type="ECO:0000259" key="6">
    <source>
        <dbReference type="PROSITE" id="PS51059"/>
    </source>
</evidence>
<feature type="region of interest" description="Disordered" evidence="5">
    <location>
        <begin position="330"/>
        <end position="361"/>
    </location>
</feature>
<evidence type="ECO:0000256" key="3">
    <source>
        <dbReference type="ARBA" id="ARBA00023016"/>
    </source>
</evidence>
<dbReference type="InterPro" id="IPR044964">
    <property type="entry name" value="RCD1/SRO1-5"/>
</dbReference>
<dbReference type="Gene3D" id="3.90.228.10">
    <property type="match status" value="1"/>
</dbReference>
<evidence type="ECO:0000313" key="8">
    <source>
        <dbReference type="EMBL" id="KAL3625386.1"/>
    </source>
</evidence>
<dbReference type="Proteomes" id="UP001632038">
    <property type="component" value="Unassembled WGS sequence"/>
</dbReference>
<keyword evidence="2" id="KW-0217">Developmental protein</keyword>